<feature type="region of interest" description="Disordered" evidence="1">
    <location>
        <begin position="1"/>
        <end position="33"/>
    </location>
</feature>
<name>A0A418KX85_9ACTN</name>
<evidence type="ECO:0000313" key="3">
    <source>
        <dbReference type="Proteomes" id="UP000284057"/>
    </source>
</evidence>
<protein>
    <submittedName>
        <fullName evidence="2">HipA domain-containing protein</fullName>
    </submittedName>
</protein>
<evidence type="ECO:0000256" key="1">
    <source>
        <dbReference type="SAM" id="MobiDB-lite"/>
    </source>
</evidence>
<organism evidence="2 3">
    <name type="scientific">Jiangella rhizosphaerae</name>
    <dbReference type="NCBI Taxonomy" id="2293569"/>
    <lineage>
        <taxon>Bacteria</taxon>
        <taxon>Bacillati</taxon>
        <taxon>Actinomycetota</taxon>
        <taxon>Actinomycetes</taxon>
        <taxon>Jiangellales</taxon>
        <taxon>Jiangellaceae</taxon>
        <taxon>Jiangella</taxon>
    </lineage>
</organism>
<dbReference type="Proteomes" id="UP000284057">
    <property type="component" value="Unassembled WGS sequence"/>
</dbReference>
<dbReference type="EMBL" id="QUAL01000008">
    <property type="protein sequence ID" value="RIQ37357.1"/>
    <property type="molecule type" value="Genomic_DNA"/>
</dbReference>
<reference evidence="2 3" key="1">
    <citation type="submission" date="2018-09" db="EMBL/GenBank/DDBJ databases">
        <title>Isolation, diversity and antifungal activity of actinobacteria from wheat.</title>
        <authorList>
            <person name="Han C."/>
        </authorList>
    </citation>
    <scope>NUCLEOTIDE SEQUENCE [LARGE SCALE GENOMIC DNA]</scope>
    <source>
        <strain evidence="2 3">NEAU-YY265</strain>
    </source>
</reference>
<gene>
    <name evidence="2" type="ORF">DY240_00780</name>
</gene>
<comment type="caution">
    <text evidence="2">The sequence shown here is derived from an EMBL/GenBank/DDBJ whole genome shotgun (WGS) entry which is preliminary data.</text>
</comment>
<evidence type="ECO:0000313" key="2">
    <source>
        <dbReference type="EMBL" id="RIQ37357.1"/>
    </source>
</evidence>
<dbReference type="AlphaFoldDB" id="A0A418KX85"/>
<keyword evidence="3" id="KW-1185">Reference proteome</keyword>
<accession>A0A418KX85</accession>
<proteinExistence type="predicted"/>
<sequence>MDPDPSGRPVPGAGGSSGQEVSAARRRTRGGPRGSVILIGDRVRLAPLYDLVTFAPYRDEQPVYSAMRIGGEYDFARIGAAQCLDAARTLGVDESWAGDLLETMRRDVVGAFEAARDDLVRVDAGTRDAARWVVDAVAGLRHGRAL</sequence>